<dbReference type="RefSeq" id="WP_022153801.1">
    <property type="nucleotide sequence ID" value="NZ_CP060633.1"/>
</dbReference>
<evidence type="ECO:0000256" key="1">
    <source>
        <dbReference type="SAM" id="SignalP"/>
    </source>
</evidence>
<gene>
    <name evidence="2" type="ORF">H9Q77_11285</name>
</gene>
<keyword evidence="1" id="KW-0732">Signal</keyword>
<protein>
    <submittedName>
        <fullName evidence="2">Uncharacterized protein</fullName>
    </submittedName>
</protein>
<feature type="signal peptide" evidence="1">
    <location>
        <begin position="1"/>
        <end position="26"/>
    </location>
</feature>
<proteinExistence type="predicted"/>
<evidence type="ECO:0000313" key="3">
    <source>
        <dbReference type="Proteomes" id="UP000515981"/>
    </source>
</evidence>
<dbReference type="KEGG" id="ssun:H9Q77_11285"/>
<keyword evidence="3" id="KW-1185">Reference proteome</keyword>
<reference evidence="2 3" key="1">
    <citation type="submission" date="2020-08" db="EMBL/GenBank/DDBJ databases">
        <authorList>
            <person name="Liu C."/>
            <person name="Sun Q."/>
        </authorList>
    </citation>
    <scope>NUCLEOTIDE SEQUENCE [LARGE SCALE GENOMIC DNA]</scope>
    <source>
        <strain evidence="2 3">NSJ-8</strain>
    </source>
</reference>
<name>A0A7G9FSZ8_9FIRM</name>
<accession>A0A7G9FSZ8</accession>
<evidence type="ECO:0000313" key="2">
    <source>
        <dbReference type="EMBL" id="QNM01680.1"/>
    </source>
</evidence>
<organism evidence="2 3">
    <name type="scientific">Simiaoa sunii</name>
    <dbReference type="NCBI Taxonomy" id="2763672"/>
    <lineage>
        <taxon>Bacteria</taxon>
        <taxon>Bacillati</taxon>
        <taxon>Bacillota</taxon>
        <taxon>Clostridia</taxon>
        <taxon>Lachnospirales</taxon>
        <taxon>Lachnospiraceae</taxon>
        <taxon>Simiaoa</taxon>
    </lineage>
</organism>
<sequence>MGKKVNRAIVLMMAISLLLGSVTAYAAENQEPAIEEVELQAQNASSGRELVDVIYFQVSGEEVTFSDEPIDSSVTTYQSDNVITGSINYYYDGMDSQNRPGYTVEATMISSNLNISSSNLMTKAEGVSDWHENEVNHYTGKVAVNTRSYIYTNNPPANPYCEVKLYVTDSEDFEIYIGYTKLQDAMERK</sequence>
<dbReference type="AlphaFoldDB" id="A0A7G9FSZ8"/>
<dbReference type="Proteomes" id="UP000515981">
    <property type="component" value="Chromosome"/>
</dbReference>
<feature type="chain" id="PRO_5028934910" evidence="1">
    <location>
        <begin position="27"/>
        <end position="189"/>
    </location>
</feature>
<dbReference type="EMBL" id="CP060633">
    <property type="protein sequence ID" value="QNM01680.1"/>
    <property type="molecule type" value="Genomic_DNA"/>
</dbReference>